<dbReference type="EMBL" id="JARKIK010000014">
    <property type="protein sequence ID" value="KAK8747808.1"/>
    <property type="molecule type" value="Genomic_DNA"/>
</dbReference>
<dbReference type="AlphaFoldDB" id="A0AAW0XTF8"/>
<feature type="region of interest" description="Disordered" evidence="1">
    <location>
        <begin position="338"/>
        <end position="370"/>
    </location>
</feature>
<dbReference type="EMBL" id="JARKIK010000014">
    <property type="protein sequence ID" value="KAK8747809.1"/>
    <property type="molecule type" value="Genomic_DNA"/>
</dbReference>
<gene>
    <name evidence="2" type="ORF">OTU49_016619</name>
</gene>
<evidence type="ECO:0000256" key="1">
    <source>
        <dbReference type="SAM" id="MobiDB-lite"/>
    </source>
</evidence>
<feature type="compositionally biased region" description="Polar residues" evidence="1">
    <location>
        <begin position="232"/>
        <end position="244"/>
    </location>
</feature>
<comment type="caution">
    <text evidence="2">The sequence shown here is derived from an EMBL/GenBank/DDBJ whole genome shotgun (WGS) entry which is preliminary data.</text>
</comment>
<keyword evidence="3" id="KW-1185">Reference proteome</keyword>
<protein>
    <submittedName>
        <fullName evidence="2">Uncharacterized protein</fullName>
    </submittedName>
</protein>
<feature type="compositionally biased region" description="Basic and acidic residues" evidence="1">
    <location>
        <begin position="91"/>
        <end position="102"/>
    </location>
</feature>
<dbReference type="Proteomes" id="UP001445076">
    <property type="component" value="Unassembled WGS sequence"/>
</dbReference>
<feature type="compositionally biased region" description="Polar residues" evidence="1">
    <location>
        <begin position="350"/>
        <end position="359"/>
    </location>
</feature>
<organism evidence="2 3">
    <name type="scientific">Cherax quadricarinatus</name>
    <name type="common">Australian red claw crayfish</name>
    <dbReference type="NCBI Taxonomy" id="27406"/>
    <lineage>
        <taxon>Eukaryota</taxon>
        <taxon>Metazoa</taxon>
        <taxon>Ecdysozoa</taxon>
        <taxon>Arthropoda</taxon>
        <taxon>Crustacea</taxon>
        <taxon>Multicrustacea</taxon>
        <taxon>Malacostraca</taxon>
        <taxon>Eumalacostraca</taxon>
        <taxon>Eucarida</taxon>
        <taxon>Decapoda</taxon>
        <taxon>Pleocyemata</taxon>
        <taxon>Astacidea</taxon>
        <taxon>Parastacoidea</taxon>
        <taxon>Parastacidae</taxon>
        <taxon>Cherax</taxon>
    </lineage>
</organism>
<accession>A0AAW0XTF8</accession>
<evidence type="ECO:0000313" key="3">
    <source>
        <dbReference type="Proteomes" id="UP001445076"/>
    </source>
</evidence>
<sequence>MDEKKWKRKLPYRIYDYNYKVGESYYNPQTDYIENRDLLRSKVQPPEAATYAERFASKPFYGTARGLPYGEDEAALSKNLVNRRSSSASRTSRDHEPDDIPRSSRLGRGRAKNLSFDLDDAKPEPRRRFSLVDDLDFKDPVKKFIDSDYGFKTSVGKNLVSDTDFGLNPSAKQSILDGIKNLEKQFKKADAVERGTGSRAKRWEEVVYNEALDAPGKKTVKRDEISYKIPGTGTTVRKSSYQETSKFESSKPPRAPPKPSRLLSLEDDYDFKVPTRPRRRNFSLSDDDFKLTTTRSIKSSFDDDDKKFRSAKKMFDQRKAQESEELSENINKMINRMRKHSVGDTDSYKYTRTVRSSSVDPYDNESRVKSRTLARSQNFAYGYSK</sequence>
<proteinExistence type="predicted"/>
<feature type="region of interest" description="Disordered" evidence="1">
    <location>
        <begin position="81"/>
        <end position="119"/>
    </location>
</feature>
<reference evidence="2" key="2">
    <citation type="submission" date="2024-01" db="EMBL/GenBank/DDBJ databases">
        <authorList>
            <person name="He J."/>
            <person name="Wang M."/>
            <person name="Zheng J."/>
            <person name="Liu Z."/>
        </authorList>
    </citation>
    <scope>NUCLEOTIDE SEQUENCE</scope>
    <source>
        <strain evidence="2">ZL_2023a</strain>
        <tissue evidence="2">Muscle</tissue>
    </source>
</reference>
<feature type="region of interest" description="Disordered" evidence="1">
    <location>
        <begin position="231"/>
        <end position="264"/>
    </location>
</feature>
<reference evidence="2 3" key="1">
    <citation type="journal article" date="2024" name="BMC Genomics">
        <title>Genome assembly of redclaw crayfish (Cherax quadricarinatus) provides insights into its immune adaptation and hypoxia tolerance.</title>
        <authorList>
            <person name="Liu Z."/>
            <person name="Zheng J."/>
            <person name="Li H."/>
            <person name="Fang K."/>
            <person name="Wang S."/>
            <person name="He J."/>
            <person name="Zhou D."/>
            <person name="Weng S."/>
            <person name="Chi M."/>
            <person name="Gu Z."/>
            <person name="He J."/>
            <person name="Li F."/>
            <person name="Wang M."/>
        </authorList>
    </citation>
    <scope>NUCLEOTIDE SEQUENCE [LARGE SCALE GENOMIC DNA]</scope>
    <source>
        <strain evidence="2">ZL_2023a</strain>
    </source>
</reference>
<evidence type="ECO:0000313" key="2">
    <source>
        <dbReference type="EMBL" id="KAK8747808.1"/>
    </source>
</evidence>
<name>A0AAW0XTF8_CHEQU</name>